<dbReference type="InterPro" id="IPR050194">
    <property type="entry name" value="Glycosyltransferase_grp1"/>
</dbReference>
<dbReference type="KEGG" id="lfo:LMK00_00575"/>
<gene>
    <name evidence="3" type="ORF">LMK00_00575</name>
</gene>
<evidence type="ECO:0000259" key="1">
    <source>
        <dbReference type="Pfam" id="PF00534"/>
    </source>
</evidence>
<feature type="domain" description="Glycosyl transferase family 1" evidence="1">
    <location>
        <begin position="193"/>
        <end position="337"/>
    </location>
</feature>
<protein>
    <submittedName>
        <fullName evidence="3">Glycosyltransferase family 4 protein</fullName>
    </submittedName>
</protein>
<dbReference type="Proteomes" id="UP001056730">
    <property type="component" value="Chromosome"/>
</dbReference>
<dbReference type="GO" id="GO:0016757">
    <property type="term" value="F:glycosyltransferase activity"/>
    <property type="evidence" value="ECO:0007669"/>
    <property type="project" value="InterPro"/>
</dbReference>
<evidence type="ECO:0000313" key="4">
    <source>
        <dbReference type="Proteomes" id="UP001056730"/>
    </source>
</evidence>
<dbReference type="PANTHER" id="PTHR45947:SF3">
    <property type="entry name" value="SULFOQUINOVOSYL TRANSFERASE SQD2"/>
    <property type="match status" value="1"/>
</dbReference>
<dbReference type="Gene3D" id="3.40.50.2000">
    <property type="entry name" value="Glycogen Phosphorylase B"/>
    <property type="match status" value="2"/>
</dbReference>
<dbReference type="AlphaFoldDB" id="A0A9Q8Y1V0"/>
<organism evidence="3 4">
    <name type="scientific">Lactococcus formosensis</name>
    <dbReference type="NCBI Taxonomy" id="1281486"/>
    <lineage>
        <taxon>Bacteria</taxon>
        <taxon>Bacillati</taxon>
        <taxon>Bacillota</taxon>
        <taxon>Bacilli</taxon>
        <taxon>Lactobacillales</taxon>
        <taxon>Streptococcaceae</taxon>
        <taxon>Lactococcus</taxon>
    </lineage>
</organism>
<dbReference type="InterPro" id="IPR001296">
    <property type="entry name" value="Glyco_trans_1"/>
</dbReference>
<proteinExistence type="predicted"/>
<reference evidence="3" key="1">
    <citation type="journal article" date="2022" name="Front. Microbiol.">
        <title>Feed Insects as a Reservoir of Granadaene-Producing Lactococci.</title>
        <authorList>
            <person name="Neuzil-Bunesova V."/>
            <person name="Ramirez Garcia A."/>
            <person name="Modrackova N."/>
            <person name="Makovska M."/>
            <person name="Sabolova M."/>
            <person name="Sproer C."/>
            <person name="Bunk B."/>
            <person name="Blom J."/>
            <person name="Schwab C."/>
        </authorList>
    </citation>
    <scope>NUCLEOTIDE SEQUENCE</scope>
    <source>
        <strain evidence="3">I4/6O</strain>
    </source>
</reference>
<accession>A0A9Q8Y1V0</accession>
<feature type="domain" description="Glycosyltransferase subfamily 4-like N-terminal" evidence="2">
    <location>
        <begin position="15"/>
        <end position="143"/>
    </location>
</feature>
<dbReference type="Pfam" id="PF13439">
    <property type="entry name" value="Glyco_transf_4"/>
    <property type="match status" value="1"/>
</dbReference>
<dbReference type="EMBL" id="CP086395">
    <property type="protein sequence ID" value="USJ20518.1"/>
    <property type="molecule type" value="Genomic_DNA"/>
</dbReference>
<evidence type="ECO:0000259" key="2">
    <source>
        <dbReference type="Pfam" id="PF13439"/>
    </source>
</evidence>
<dbReference type="PANTHER" id="PTHR45947">
    <property type="entry name" value="SULFOQUINOVOSYL TRANSFERASE SQD2"/>
    <property type="match status" value="1"/>
</dbReference>
<dbReference type="SUPFAM" id="SSF53756">
    <property type="entry name" value="UDP-Glycosyltransferase/glycogen phosphorylase"/>
    <property type="match status" value="1"/>
</dbReference>
<evidence type="ECO:0000313" key="3">
    <source>
        <dbReference type="EMBL" id="USJ20518.1"/>
    </source>
</evidence>
<dbReference type="InterPro" id="IPR028098">
    <property type="entry name" value="Glyco_trans_4-like_N"/>
</dbReference>
<sequence>MKNILFVSPTGTLDNGAEVSIFYLMTALVQRGHKVINVAPGYQGEDKTSYKNKFESSGISTYILPAGKWWWEDAPGGLPENASIRAFYYRENIAQIRKLIQENKIDLVVTNTVNMFQGALAAACESIPHFWFIHEFPENEFAYYLDKLDFIEEYATEIYSVTGLLNQKLNLLFENKEIKSFIPYSEVDSSPLRAGERTRFVSVGRLTEGKNQLELLKAYKQSGKTDVELLFVGAQDEEYKIKCMQYIKQHHLKNVTLTGYLENPWEALTDKDIFVSSSSMETFGLVYIEALLKGLPVIISDNPGYESAHRIFQEGEKYPLGDIQALSEKLSHSLENFTEQKQNSLDKISEVREKYSLEFVYKAFIDDAEKIQGSEKKTVRHIESLLTLNSSSTSSLKSELKRAMKKVLLKMKKR</sequence>
<dbReference type="RefSeq" id="WP_017368730.1">
    <property type="nucleotide sequence ID" value="NZ_CP086395.1"/>
</dbReference>
<dbReference type="Pfam" id="PF00534">
    <property type="entry name" value="Glycos_transf_1"/>
    <property type="match status" value="1"/>
</dbReference>
<dbReference type="CDD" id="cd03801">
    <property type="entry name" value="GT4_PimA-like"/>
    <property type="match status" value="1"/>
</dbReference>
<name>A0A9Q8Y1V0_9LACT</name>